<dbReference type="Proteomes" id="UP000233140">
    <property type="component" value="Unassembled WGS sequence"/>
</dbReference>
<reference evidence="2" key="2">
    <citation type="submission" date="2025-09" db="UniProtKB">
        <authorList>
            <consortium name="Ensembl"/>
        </authorList>
    </citation>
    <scope>IDENTIFICATION</scope>
</reference>
<evidence type="ECO:0000313" key="2">
    <source>
        <dbReference type="Ensembl" id="ENSMLEP00000005965.1"/>
    </source>
</evidence>
<evidence type="ECO:0000256" key="1">
    <source>
        <dbReference type="SAM" id="MobiDB-lite"/>
    </source>
</evidence>
<proteinExistence type="predicted"/>
<dbReference type="Ensembl" id="ENSMLET00000028008.1">
    <property type="protein sequence ID" value="ENSMLEP00000005965.1"/>
    <property type="gene ID" value="ENSMLEG00000025577.1"/>
</dbReference>
<reference evidence="2" key="1">
    <citation type="submission" date="2025-08" db="UniProtKB">
        <authorList>
            <consortium name="Ensembl"/>
        </authorList>
    </citation>
    <scope>IDENTIFICATION</scope>
</reference>
<feature type="region of interest" description="Disordered" evidence="1">
    <location>
        <begin position="52"/>
        <end position="80"/>
    </location>
</feature>
<protein>
    <submittedName>
        <fullName evidence="2">Uncharacterized protein</fullName>
    </submittedName>
</protein>
<dbReference type="AlphaFoldDB" id="A0A2K5XRS3"/>
<sequence length="80" mass="8961">MLLCPSRINIHFTPLPLTSLHILNSLLFSLGAEGALERWFSMNQPRFPEKLDIPTTTTTTTTVPSSQFQSSLAMLMSPQR</sequence>
<feature type="compositionally biased region" description="Polar residues" evidence="1">
    <location>
        <begin position="63"/>
        <end position="80"/>
    </location>
</feature>
<accession>A0A2K5XRS3</accession>
<keyword evidence="3" id="KW-1185">Reference proteome</keyword>
<dbReference type="OMA" id="LERWFSM"/>
<evidence type="ECO:0000313" key="3">
    <source>
        <dbReference type="Proteomes" id="UP000233140"/>
    </source>
</evidence>
<name>A0A2K5XRS3_MANLE</name>
<organism evidence="2 3">
    <name type="scientific">Mandrillus leucophaeus</name>
    <name type="common">Drill</name>
    <name type="synonym">Papio leucophaeus</name>
    <dbReference type="NCBI Taxonomy" id="9568"/>
    <lineage>
        <taxon>Eukaryota</taxon>
        <taxon>Metazoa</taxon>
        <taxon>Chordata</taxon>
        <taxon>Craniata</taxon>
        <taxon>Vertebrata</taxon>
        <taxon>Euteleostomi</taxon>
        <taxon>Mammalia</taxon>
        <taxon>Eutheria</taxon>
        <taxon>Euarchontoglires</taxon>
        <taxon>Primates</taxon>
        <taxon>Haplorrhini</taxon>
        <taxon>Catarrhini</taxon>
        <taxon>Cercopithecidae</taxon>
        <taxon>Cercopithecinae</taxon>
        <taxon>Mandrillus</taxon>
    </lineage>
</organism>
<dbReference type="GeneTree" id="ENSGT00910000148143"/>